<dbReference type="AlphaFoldDB" id="U1PTJ5"/>
<reference evidence="1 2" key="1">
    <citation type="journal article" date="2013" name="PLoS ONE">
        <title>Assembly-driven community genomics of a hypersaline microbial ecosystem.</title>
        <authorList>
            <person name="Podell S."/>
            <person name="Ugalde J.A."/>
            <person name="Narasingarao P."/>
            <person name="Banfield J.F."/>
            <person name="Heidelberg K.B."/>
            <person name="Allen E.E."/>
        </authorList>
    </citation>
    <scope>NUCLEOTIDE SEQUENCE [LARGE SCALE GENOMIC DNA]</scope>
    <source>
        <strain evidence="2">J07HQW2</strain>
    </source>
</reference>
<protein>
    <submittedName>
        <fullName evidence="1">Uncharacterized protein</fullName>
    </submittedName>
</protein>
<proteinExistence type="predicted"/>
<organism evidence="1 2">
    <name type="scientific">Haloquadratum walsbyi J07HQW2</name>
    <dbReference type="NCBI Taxonomy" id="1238425"/>
    <lineage>
        <taxon>Archaea</taxon>
        <taxon>Methanobacteriati</taxon>
        <taxon>Methanobacteriota</taxon>
        <taxon>Stenosarchaea group</taxon>
        <taxon>Halobacteria</taxon>
        <taxon>Halobacteriales</taxon>
        <taxon>Haloferacaceae</taxon>
        <taxon>Haloquadratum</taxon>
    </lineage>
</organism>
<accession>U1PTJ5</accession>
<sequence length="117" mass="12873">MPFRSVCRTTLWALLTSPCFRPDFHRDTVFLSSICQPLSKLLERPEVVGLGVGFDRPVRVQHVGQATDIHGINDVLVQSFQQVTTQCLLGVVAATGSLPVQSPDAIATVSSFFEFRL</sequence>
<gene>
    <name evidence="1" type="ORF">J07HQW2_02166</name>
</gene>
<dbReference type="EMBL" id="KE356561">
    <property type="protein sequence ID" value="ERG95706.1"/>
    <property type="molecule type" value="Genomic_DNA"/>
</dbReference>
<name>U1PTJ5_9EURY</name>
<dbReference type="Proteomes" id="UP000030710">
    <property type="component" value="Unassembled WGS sequence"/>
</dbReference>
<dbReference type="HOGENOM" id="CLU_168014_0_0_2"/>
<evidence type="ECO:0000313" key="1">
    <source>
        <dbReference type="EMBL" id="ERG95706.1"/>
    </source>
</evidence>
<evidence type="ECO:0000313" key="2">
    <source>
        <dbReference type="Proteomes" id="UP000030710"/>
    </source>
</evidence>